<keyword evidence="2" id="KW-1185">Reference proteome</keyword>
<gene>
    <name evidence="1" type="ORF">AGLY_011435</name>
</gene>
<proteinExistence type="predicted"/>
<accession>A0A6G0TDF1</accession>
<dbReference type="AlphaFoldDB" id="A0A6G0TDF1"/>
<reference evidence="1 2" key="1">
    <citation type="submission" date="2019-08" db="EMBL/GenBank/DDBJ databases">
        <title>The genome of the soybean aphid Biotype 1, its phylome, world population structure and adaptation to the North American continent.</title>
        <authorList>
            <person name="Giordano R."/>
            <person name="Donthu R.K."/>
            <person name="Hernandez A.G."/>
            <person name="Wright C.L."/>
            <person name="Zimin A.V."/>
        </authorList>
    </citation>
    <scope>NUCLEOTIDE SEQUENCE [LARGE SCALE GENOMIC DNA]</scope>
    <source>
        <tissue evidence="1">Whole aphids</tissue>
    </source>
</reference>
<name>A0A6G0TDF1_APHGL</name>
<protein>
    <submittedName>
        <fullName evidence="1">Uncharacterized protein</fullName>
    </submittedName>
</protein>
<feature type="non-terminal residue" evidence="1">
    <location>
        <position position="277"/>
    </location>
</feature>
<organism evidence="1 2">
    <name type="scientific">Aphis glycines</name>
    <name type="common">Soybean aphid</name>
    <dbReference type="NCBI Taxonomy" id="307491"/>
    <lineage>
        <taxon>Eukaryota</taxon>
        <taxon>Metazoa</taxon>
        <taxon>Ecdysozoa</taxon>
        <taxon>Arthropoda</taxon>
        <taxon>Hexapoda</taxon>
        <taxon>Insecta</taxon>
        <taxon>Pterygota</taxon>
        <taxon>Neoptera</taxon>
        <taxon>Paraneoptera</taxon>
        <taxon>Hemiptera</taxon>
        <taxon>Sternorrhyncha</taxon>
        <taxon>Aphidomorpha</taxon>
        <taxon>Aphidoidea</taxon>
        <taxon>Aphididae</taxon>
        <taxon>Aphidini</taxon>
        <taxon>Aphis</taxon>
        <taxon>Aphis</taxon>
    </lineage>
</organism>
<evidence type="ECO:0000313" key="1">
    <source>
        <dbReference type="EMBL" id="KAE9530973.1"/>
    </source>
</evidence>
<comment type="caution">
    <text evidence="1">The sequence shown here is derived from an EMBL/GenBank/DDBJ whole genome shotgun (WGS) entry which is preliminary data.</text>
</comment>
<sequence length="277" mass="32499">MPLHFALIFELQPYKKINLVKNWFCVKIAVFLYLVFTLPLETTPGSLKLNHYFENINFTFRTTESLSALHFFIPIVDFPAREFSNCLKGVEIVSFLLVLVHPIDIQGELHKINLAIHFELLVLVVHENMRYRKLKFRFRATQLPTLALRRFSSKHTNVYCRKIISLLMTSLCRLSSLLSIDHHHSMIRANNRADRLIEKSGFFRWTPQSCSIASRTRPHGFCESFHSKFNSFFLFITSEYSSISKYILNQCQTDRYTYKKSATTIRTTHKEPCITFS</sequence>
<dbReference type="EMBL" id="VYZN01000042">
    <property type="protein sequence ID" value="KAE9530973.1"/>
    <property type="molecule type" value="Genomic_DNA"/>
</dbReference>
<dbReference type="Proteomes" id="UP000475862">
    <property type="component" value="Unassembled WGS sequence"/>
</dbReference>
<evidence type="ECO:0000313" key="2">
    <source>
        <dbReference type="Proteomes" id="UP000475862"/>
    </source>
</evidence>